<organism evidence="3 4">
    <name type="scientific">Nitrogeniibacter mangrovi</name>
    <dbReference type="NCBI Taxonomy" id="2016596"/>
    <lineage>
        <taxon>Bacteria</taxon>
        <taxon>Pseudomonadati</taxon>
        <taxon>Pseudomonadota</taxon>
        <taxon>Betaproteobacteria</taxon>
        <taxon>Rhodocyclales</taxon>
        <taxon>Zoogloeaceae</taxon>
        <taxon>Nitrogeniibacter</taxon>
    </lineage>
</organism>
<dbReference type="InterPro" id="IPR036390">
    <property type="entry name" value="WH_DNA-bd_sf"/>
</dbReference>
<proteinExistence type="predicted"/>
<dbReference type="SUPFAM" id="SSF46785">
    <property type="entry name" value="Winged helix' DNA-binding domain"/>
    <property type="match status" value="1"/>
</dbReference>
<dbReference type="KEGG" id="azq:G3580_04950"/>
<feature type="domain" description="HTH lysR-type" evidence="1">
    <location>
        <begin position="25"/>
        <end position="81"/>
    </location>
</feature>
<keyword evidence="4" id="KW-1185">Reference proteome</keyword>
<reference evidence="3 4" key="1">
    <citation type="submission" date="2020-02" db="EMBL/GenBank/DDBJ databases">
        <title>Nitrogenibacter mangrovi gen. nov., sp. nov. isolated from mangrove sediment, a denitrifying betaproteobacterium.</title>
        <authorList>
            <person name="Liao H."/>
            <person name="Tian Y."/>
        </authorList>
    </citation>
    <scope>NUCLEOTIDE SEQUENCE [LARGE SCALE GENOMIC DNA]</scope>
    <source>
        <strain evidence="3 4">M9-3-2</strain>
    </source>
</reference>
<dbReference type="EMBL" id="CP048836">
    <property type="protein sequence ID" value="QID17043.1"/>
    <property type="molecule type" value="Genomic_DNA"/>
</dbReference>
<dbReference type="AlphaFoldDB" id="A0A6C1B110"/>
<dbReference type="PANTHER" id="PTHR38431:SF1">
    <property type="entry name" value="BLL2305 PROTEIN"/>
    <property type="match status" value="1"/>
</dbReference>
<dbReference type="Gene3D" id="1.10.10.10">
    <property type="entry name" value="Winged helix-like DNA-binding domain superfamily/Winged helix DNA-binding domain"/>
    <property type="match status" value="1"/>
</dbReference>
<evidence type="ECO:0000259" key="2">
    <source>
        <dbReference type="Pfam" id="PF12727"/>
    </source>
</evidence>
<dbReference type="InterPro" id="IPR036388">
    <property type="entry name" value="WH-like_DNA-bd_sf"/>
</dbReference>
<protein>
    <submittedName>
        <fullName evidence="3">Helix-turn-helix transcriptional regulator</fullName>
    </submittedName>
</protein>
<dbReference type="Proteomes" id="UP000501991">
    <property type="component" value="Chromosome"/>
</dbReference>
<sequence>MSVDIRLTATWQVGDSTLDLKALAQILSAIVHTGTVRGASQHLGLSYRTVWGRLEAATAALGQALIVKSRGRGSELTPAGRALLTEIESLESQLHAAVSGQAEATERRLRHAFGTPQPALRLACNYDMVLDACLNAEALDGWSVATMGANKAIAALLASQVDFAGFHHPEGQPWPPGWGALQNADTFVLVPVMMREVGLIVARGNPLDIRGIDDLTRAPIRFINRQRNAGMRTWFDALLHERGIHPRQINGYAREEFTHLAVATAVAAGAADACFTLRAVASELAVDFVPIGWERYFIAGRTALAADPRLTHLIDTLATATAHHPGYVPAPGAGGDGCLPTAPGTPQLR</sequence>
<dbReference type="InterPro" id="IPR024370">
    <property type="entry name" value="PBP_domain"/>
</dbReference>
<dbReference type="PANTHER" id="PTHR38431">
    <property type="entry name" value="BLL2305 PROTEIN"/>
    <property type="match status" value="1"/>
</dbReference>
<dbReference type="InterPro" id="IPR000847">
    <property type="entry name" value="LysR_HTH_N"/>
</dbReference>
<feature type="domain" description="PBP" evidence="2">
    <location>
        <begin position="143"/>
        <end position="317"/>
    </location>
</feature>
<accession>A0A6C1B110</accession>
<dbReference type="SUPFAM" id="SSF53850">
    <property type="entry name" value="Periplasmic binding protein-like II"/>
    <property type="match status" value="1"/>
</dbReference>
<dbReference type="Pfam" id="PF00126">
    <property type="entry name" value="HTH_1"/>
    <property type="match status" value="1"/>
</dbReference>
<dbReference type="GO" id="GO:0003700">
    <property type="term" value="F:DNA-binding transcription factor activity"/>
    <property type="evidence" value="ECO:0007669"/>
    <property type="project" value="InterPro"/>
</dbReference>
<evidence type="ECO:0000259" key="1">
    <source>
        <dbReference type="Pfam" id="PF00126"/>
    </source>
</evidence>
<name>A0A6C1B110_9RHOO</name>
<evidence type="ECO:0000313" key="3">
    <source>
        <dbReference type="EMBL" id="QID17043.1"/>
    </source>
</evidence>
<dbReference type="Pfam" id="PF12727">
    <property type="entry name" value="PBP_like"/>
    <property type="match status" value="1"/>
</dbReference>
<gene>
    <name evidence="3" type="ORF">G3580_04950</name>
</gene>
<dbReference type="RefSeq" id="WP_173764209.1">
    <property type="nucleotide sequence ID" value="NZ_CP048836.1"/>
</dbReference>
<evidence type="ECO:0000313" key="4">
    <source>
        <dbReference type="Proteomes" id="UP000501991"/>
    </source>
</evidence>